<gene>
    <name evidence="1" type="ordered locus">Emtol_0935</name>
</gene>
<dbReference type="Proteomes" id="UP000002875">
    <property type="component" value="Chromosome"/>
</dbReference>
<reference evidence="1 2" key="1">
    <citation type="submission" date="2011-07" db="EMBL/GenBank/DDBJ databases">
        <title>The complete genome of chromosome of Emticicia oligotrophica DSM 17448.</title>
        <authorList>
            <consortium name="US DOE Joint Genome Institute (JGI-PGF)"/>
            <person name="Lucas S."/>
            <person name="Han J."/>
            <person name="Lapidus A."/>
            <person name="Bruce D."/>
            <person name="Goodwin L."/>
            <person name="Pitluck S."/>
            <person name="Peters L."/>
            <person name="Kyrpides N."/>
            <person name="Mavromatis K."/>
            <person name="Ivanova N."/>
            <person name="Ovchinnikova G."/>
            <person name="Teshima H."/>
            <person name="Detter J.C."/>
            <person name="Tapia R."/>
            <person name="Han C."/>
            <person name="Land M."/>
            <person name="Hauser L."/>
            <person name="Markowitz V."/>
            <person name="Cheng J.-F."/>
            <person name="Hugenholtz P."/>
            <person name="Woyke T."/>
            <person name="Wu D."/>
            <person name="Tindall B."/>
            <person name="Pomrenke H."/>
            <person name="Brambilla E."/>
            <person name="Klenk H.-P."/>
            <person name="Eisen J.A."/>
        </authorList>
    </citation>
    <scope>NUCLEOTIDE SEQUENCE [LARGE SCALE GENOMIC DNA]</scope>
    <source>
        <strain evidence="1 2">DSM 17448</strain>
    </source>
</reference>
<sequence>MKGFLIIIVICTQTIFIVNAQTDSSRSVALSAYLETFYGYDFANPVNHLRPAFTYSHNRHNEVNLNLGFVKVAYQHSKSRANLALMAGTYANANLAAETGVLKNILEANIGFKVSRNKNLWLDAGIFGSHIGFESAISKDCWTLTRSILAENSPYYESGVKLSYNSDNEKWFLSALVLNGWQRIQRLEGNNTPAFGHQITFKPIAKLTINSSSFIGSYTPDWVRLVRYFHNFYGIFQVSTKFGLTFGFDVGFQQKTPKSTSYHIWYSPVLIARYSPNKKLNFAARSEFYSDKNQVIISTNSKNGFQTIGHSLNVDYLISNNLLCRIEYRNLHSKDVIFQKNETFIHQNNLIISSLAITF</sequence>
<evidence type="ECO:0000313" key="2">
    <source>
        <dbReference type="Proteomes" id="UP000002875"/>
    </source>
</evidence>
<evidence type="ECO:0008006" key="3">
    <source>
        <dbReference type="Google" id="ProtNLM"/>
    </source>
</evidence>
<protein>
    <recommendedName>
        <fullName evidence="3">Porin</fullName>
    </recommendedName>
</protein>
<evidence type="ECO:0000313" key="1">
    <source>
        <dbReference type="EMBL" id="AFK02086.1"/>
    </source>
</evidence>
<keyword evidence="2" id="KW-1185">Reference proteome</keyword>
<dbReference type="Pfam" id="PF07642">
    <property type="entry name" value="BBP2"/>
    <property type="match status" value="1"/>
</dbReference>
<dbReference type="InterPro" id="IPR011486">
    <property type="entry name" value="BBP2"/>
</dbReference>
<proteinExistence type="predicted"/>
<dbReference type="RefSeq" id="WP_015027786.1">
    <property type="nucleotide sequence ID" value="NC_018748.1"/>
</dbReference>
<accession>A0ABM5MY59</accession>
<name>A0ABM5MY59_EMTOG</name>
<dbReference type="EMBL" id="CP002961">
    <property type="protein sequence ID" value="AFK02086.1"/>
    <property type="molecule type" value="Genomic_DNA"/>
</dbReference>
<organism evidence="1 2">
    <name type="scientific">Emticicia oligotrophica (strain DSM 17448 / CIP 109782 / MTCC 6937 / GPTSA100-15)</name>
    <dbReference type="NCBI Taxonomy" id="929562"/>
    <lineage>
        <taxon>Bacteria</taxon>
        <taxon>Pseudomonadati</taxon>
        <taxon>Bacteroidota</taxon>
        <taxon>Cytophagia</taxon>
        <taxon>Cytophagales</taxon>
        <taxon>Leadbetterellaceae</taxon>
        <taxon>Emticicia</taxon>
    </lineage>
</organism>